<dbReference type="Pfam" id="PF12728">
    <property type="entry name" value="HTH_17"/>
    <property type="match status" value="1"/>
</dbReference>
<accession>A0A433L834</accession>
<keyword evidence="3" id="KW-1185">Reference proteome</keyword>
<keyword evidence="2" id="KW-0238">DNA-binding</keyword>
<name>A0A433L834_9GAMM</name>
<dbReference type="InterPro" id="IPR009061">
    <property type="entry name" value="DNA-bd_dom_put_sf"/>
</dbReference>
<sequence>MTKHGETAKALARAVNVIRETDMSVLTYTPKEASKALSVSVATVYRWMDDGTLPVVLLGKRRMIHAERLRQKLDADCAAPQTDSAPGVVQGETPCPTNVRVHRIGGQKLPRREAVRRLDALLGR</sequence>
<dbReference type="NCBIfam" id="TIGR01764">
    <property type="entry name" value="excise"/>
    <property type="match status" value="1"/>
</dbReference>
<evidence type="ECO:0000259" key="1">
    <source>
        <dbReference type="Pfam" id="PF12728"/>
    </source>
</evidence>
<proteinExistence type="predicted"/>
<evidence type="ECO:0000313" key="3">
    <source>
        <dbReference type="Proteomes" id="UP000286912"/>
    </source>
</evidence>
<dbReference type="EMBL" id="RZHD01000010">
    <property type="protein sequence ID" value="RUR43332.1"/>
    <property type="molecule type" value="Genomic_DNA"/>
</dbReference>
<reference evidence="2 3" key="1">
    <citation type="submission" date="2018-12" db="EMBL/GenBank/DDBJ databases">
        <title>three novel Halomonas strain isolated from plants.</title>
        <authorList>
            <person name="Sun C."/>
        </authorList>
    </citation>
    <scope>NUCLEOTIDE SEQUENCE [LARGE SCALE GENOMIC DNA]</scope>
    <source>
        <strain evidence="2 3">RC</strain>
    </source>
</reference>
<dbReference type="AlphaFoldDB" id="A0A433L834"/>
<evidence type="ECO:0000313" key="2">
    <source>
        <dbReference type="EMBL" id="RUR43332.1"/>
    </source>
</evidence>
<organism evidence="2 3">
    <name type="scientific">Vreelandella populi</name>
    <dbReference type="NCBI Taxonomy" id="2498858"/>
    <lineage>
        <taxon>Bacteria</taxon>
        <taxon>Pseudomonadati</taxon>
        <taxon>Pseudomonadota</taxon>
        <taxon>Gammaproteobacteria</taxon>
        <taxon>Oceanospirillales</taxon>
        <taxon>Halomonadaceae</taxon>
        <taxon>Vreelandella</taxon>
    </lineage>
</organism>
<dbReference type="SUPFAM" id="SSF46955">
    <property type="entry name" value="Putative DNA-binding domain"/>
    <property type="match status" value="1"/>
</dbReference>
<comment type="caution">
    <text evidence="2">The sequence shown here is derived from an EMBL/GenBank/DDBJ whole genome shotgun (WGS) entry which is preliminary data.</text>
</comment>
<dbReference type="Proteomes" id="UP000286912">
    <property type="component" value="Unassembled WGS sequence"/>
</dbReference>
<feature type="domain" description="Helix-turn-helix" evidence="1">
    <location>
        <begin position="28"/>
        <end position="70"/>
    </location>
</feature>
<dbReference type="InterPro" id="IPR041657">
    <property type="entry name" value="HTH_17"/>
</dbReference>
<dbReference type="InterPro" id="IPR010093">
    <property type="entry name" value="SinI_DNA-bd"/>
</dbReference>
<gene>
    <name evidence="2" type="ORF">ELY37_16580</name>
</gene>
<dbReference type="GO" id="GO:0003677">
    <property type="term" value="F:DNA binding"/>
    <property type="evidence" value="ECO:0007669"/>
    <property type="project" value="UniProtKB-KW"/>
</dbReference>
<protein>
    <submittedName>
        <fullName evidence="2">DNA-binding protein</fullName>
    </submittedName>
</protein>
<dbReference type="OrthoDB" id="6903529at2"/>